<sequence>MPGRPLTMLASTLLMGAGLLWVLRSGGPAPVPGHLSLSDFPLTVGDYVGVRIPVDRKTAEILNADGTASVLFRKAGSSGPGIAFFSVFYDRQTPEKNIHSPENCLPSSGWSVLVRKTVSLSLVPGEPPVRASYDVIQKGLDRQVVLYWYQERGRSFSNDYLGRYYMIRDALVMRRTDGAMVRVSQPVTTTPRAALAQEISFLRSLAPLLSRYIPGGTASGTVAALTPSPEEELLR</sequence>
<proteinExistence type="predicted"/>
<evidence type="ECO:0000313" key="3">
    <source>
        <dbReference type="Proteomes" id="UP000009374"/>
    </source>
</evidence>
<reference evidence="2 3" key="1">
    <citation type="journal article" date="2009" name="Appl. Environ. Microbiol.">
        <title>Community genomic and proteomic analyses of chemoautotrophic iron-oxidizing "Leptospirillum rubarum" (Group II) and "Leptospirillum ferrodiazotrophum" (Group III) bacteria in acid mine drainage biofilms.</title>
        <authorList>
            <person name="Goltsman D.S."/>
            <person name="Denef V.J."/>
            <person name="Singer S.W."/>
            <person name="VerBerkmoes N.C."/>
            <person name="Lefsrud M."/>
            <person name="Mueller R.S."/>
            <person name="Dick G.J."/>
            <person name="Sun C.L."/>
            <person name="Wheeler K.E."/>
            <person name="Zemla A."/>
            <person name="Baker B.J."/>
            <person name="Hauser L."/>
            <person name="Land M."/>
            <person name="Shah M.B."/>
            <person name="Thelen M.P."/>
            <person name="Hettich R.L."/>
            <person name="Banfield J.F."/>
        </authorList>
    </citation>
    <scope>NUCLEOTIDE SEQUENCE [LARGE SCALE GENOMIC DNA]</scope>
</reference>
<keyword evidence="3" id="KW-1185">Reference proteome</keyword>
<dbReference type="EMBL" id="GG693878">
    <property type="protein sequence ID" value="EES52335.1"/>
    <property type="molecule type" value="Genomic_DNA"/>
</dbReference>
<protein>
    <recommendedName>
        <fullName evidence="1">Methanolan biosynthesis EpsI domain-containing protein</fullName>
    </recommendedName>
</protein>
<accession>C6HYQ0</accession>
<dbReference type="Pfam" id="PF11984">
    <property type="entry name" value="DUF3485"/>
    <property type="match status" value="1"/>
</dbReference>
<dbReference type="Proteomes" id="UP000009374">
    <property type="component" value="Unassembled WGS sequence"/>
</dbReference>
<dbReference type="AlphaFoldDB" id="C6HYQ0"/>
<dbReference type="NCBIfam" id="TIGR02914">
    <property type="entry name" value="EpsI_fam"/>
    <property type="match status" value="1"/>
</dbReference>
<evidence type="ECO:0000313" key="2">
    <source>
        <dbReference type="EMBL" id="EES52335.1"/>
    </source>
</evidence>
<feature type="domain" description="Methanolan biosynthesis EpsI" evidence="1">
    <location>
        <begin position="12"/>
        <end position="212"/>
    </location>
</feature>
<gene>
    <name evidence="2" type="ORF">UBAL3_94240127</name>
</gene>
<name>C6HYQ0_9BACT</name>
<dbReference type="InterPro" id="IPR014263">
    <property type="entry name" value="Methanolan_biosynth_EpsI"/>
</dbReference>
<organism evidence="2 3">
    <name type="scientific">Leptospirillum ferrodiazotrophum</name>
    <dbReference type="NCBI Taxonomy" id="412449"/>
    <lineage>
        <taxon>Bacteria</taxon>
        <taxon>Pseudomonadati</taxon>
        <taxon>Nitrospirota</taxon>
        <taxon>Nitrospiria</taxon>
        <taxon>Nitrospirales</taxon>
        <taxon>Nitrospiraceae</taxon>
        <taxon>Leptospirillum</taxon>
    </lineage>
</organism>
<evidence type="ECO:0000259" key="1">
    <source>
        <dbReference type="Pfam" id="PF11984"/>
    </source>
</evidence>